<proteinExistence type="predicted"/>
<sequence length="55" mass="5221">GFGKGAVVTGGRSLLSINTPSPGGRSDAVMLPRPVALGAASAAPPALPLAAPQLS</sequence>
<dbReference type="AlphaFoldDB" id="A0A061QTQ8"/>
<dbReference type="EMBL" id="GBEZ01025230">
    <property type="protein sequence ID" value="JAC61830.1"/>
    <property type="molecule type" value="Transcribed_RNA"/>
</dbReference>
<organism evidence="2">
    <name type="scientific">Tetraselmis sp. GSL018</name>
    <dbReference type="NCBI Taxonomy" id="582737"/>
    <lineage>
        <taxon>Eukaryota</taxon>
        <taxon>Viridiplantae</taxon>
        <taxon>Chlorophyta</taxon>
        <taxon>core chlorophytes</taxon>
        <taxon>Chlorodendrophyceae</taxon>
        <taxon>Chlorodendrales</taxon>
        <taxon>Chlorodendraceae</taxon>
        <taxon>Tetraselmis</taxon>
    </lineage>
</organism>
<gene>
    <name evidence="2" type="ORF">TSPGSL018_25057</name>
</gene>
<protein>
    <submittedName>
        <fullName evidence="2">Uncharacterized protein</fullName>
    </submittedName>
</protein>
<accession>A0A061QTQ8</accession>
<feature type="region of interest" description="Disordered" evidence="1">
    <location>
        <begin position="1"/>
        <end position="26"/>
    </location>
</feature>
<evidence type="ECO:0000313" key="2">
    <source>
        <dbReference type="EMBL" id="JAC61830.1"/>
    </source>
</evidence>
<name>A0A061QTQ8_9CHLO</name>
<reference evidence="2" key="1">
    <citation type="submission" date="2014-05" db="EMBL/GenBank/DDBJ databases">
        <title>The transcriptome of the halophilic microalga Tetraselmis sp. GSL018 isolated from the Great Salt Lake, Utah.</title>
        <authorList>
            <person name="Jinkerson R.E."/>
            <person name="D'Adamo S."/>
            <person name="Posewitz M.C."/>
        </authorList>
    </citation>
    <scope>NUCLEOTIDE SEQUENCE</scope>
    <source>
        <strain evidence="2">GSL018</strain>
    </source>
</reference>
<feature type="non-terminal residue" evidence="2">
    <location>
        <position position="1"/>
    </location>
</feature>
<evidence type="ECO:0000256" key="1">
    <source>
        <dbReference type="SAM" id="MobiDB-lite"/>
    </source>
</evidence>